<dbReference type="CDD" id="cd06222">
    <property type="entry name" value="RNase_H_like"/>
    <property type="match status" value="1"/>
</dbReference>
<evidence type="ECO:0000313" key="3">
    <source>
        <dbReference type="EMBL" id="KAL3635512.1"/>
    </source>
</evidence>
<dbReference type="AlphaFoldDB" id="A0ABD3D1A7"/>
<feature type="domain" description="RNase H type-1" evidence="1">
    <location>
        <begin position="576"/>
        <end position="689"/>
    </location>
</feature>
<dbReference type="Proteomes" id="UP001632038">
    <property type="component" value="Unassembled WGS sequence"/>
</dbReference>
<organism evidence="3 4">
    <name type="scientific">Castilleja foliolosa</name>
    <dbReference type="NCBI Taxonomy" id="1961234"/>
    <lineage>
        <taxon>Eukaryota</taxon>
        <taxon>Viridiplantae</taxon>
        <taxon>Streptophyta</taxon>
        <taxon>Embryophyta</taxon>
        <taxon>Tracheophyta</taxon>
        <taxon>Spermatophyta</taxon>
        <taxon>Magnoliopsida</taxon>
        <taxon>eudicotyledons</taxon>
        <taxon>Gunneridae</taxon>
        <taxon>Pentapetalae</taxon>
        <taxon>asterids</taxon>
        <taxon>lamiids</taxon>
        <taxon>Lamiales</taxon>
        <taxon>Orobanchaceae</taxon>
        <taxon>Pedicularideae</taxon>
        <taxon>Castillejinae</taxon>
        <taxon>Castilleja</taxon>
    </lineage>
</organism>
<dbReference type="Gene3D" id="3.30.420.10">
    <property type="entry name" value="Ribonuclease H-like superfamily/Ribonuclease H"/>
    <property type="match status" value="1"/>
</dbReference>
<dbReference type="PANTHER" id="PTHR33116">
    <property type="entry name" value="REVERSE TRANSCRIPTASE ZINC-BINDING DOMAIN-CONTAINING PROTEIN-RELATED-RELATED"/>
    <property type="match status" value="1"/>
</dbReference>
<dbReference type="InterPro" id="IPR036397">
    <property type="entry name" value="RNaseH_sf"/>
</dbReference>
<comment type="caution">
    <text evidence="3">The sequence shown here is derived from an EMBL/GenBank/DDBJ whole genome shotgun (WGS) entry which is preliminary data.</text>
</comment>
<dbReference type="InterPro" id="IPR026960">
    <property type="entry name" value="RVT-Znf"/>
</dbReference>
<dbReference type="PANTHER" id="PTHR33116:SF80">
    <property type="entry name" value="REVERSE TRANSCRIPTASE ZINC-BINDING DOMAIN-CONTAINING PROTEIN"/>
    <property type="match status" value="1"/>
</dbReference>
<accession>A0ABD3D1A7</accession>
<dbReference type="EMBL" id="JAVIJP010000027">
    <property type="protein sequence ID" value="KAL3635512.1"/>
    <property type="molecule type" value="Genomic_DNA"/>
</dbReference>
<evidence type="ECO:0000313" key="4">
    <source>
        <dbReference type="Proteomes" id="UP001632038"/>
    </source>
</evidence>
<dbReference type="Pfam" id="PF13456">
    <property type="entry name" value="RVT_3"/>
    <property type="match status" value="1"/>
</dbReference>
<gene>
    <name evidence="3" type="ORF">CASFOL_020059</name>
</gene>
<reference evidence="4" key="1">
    <citation type="journal article" date="2024" name="IScience">
        <title>Strigolactones Initiate the Formation of Haustorium-like Structures in Castilleja.</title>
        <authorList>
            <person name="Buerger M."/>
            <person name="Peterson D."/>
            <person name="Chory J."/>
        </authorList>
    </citation>
    <scope>NUCLEOTIDE SEQUENCE [LARGE SCALE GENOMIC DNA]</scope>
</reference>
<dbReference type="InterPro" id="IPR012337">
    <property type="entry name" value="RNaseH-like_sf"/>
</dbReference>
<dbReference type="InterPro" id="IPR044730">
    <property type="entry name" value="RNase_H-like_dom_plant"/>
</dbReference>
<dbReference type="Pfam" id="PF13966">
    <property type="entry name" value="zf-RVT"/>
    <property type="match status" value="1"/>
</dbReference>
<dbReference type="SUPFAM" id="SSF53098">
    <property type="entry name" value="Ribonuclease H-like"/>
    <property type="match status" value="1"/>
</dbReference>
<evidence type="ECO:0000259" key="2">
    <source>
        <dbReference type="Pfam" id="PF13966"/>
    </source>
</evidence>
<name>A0ABD3D1A7_9LAMI</name>
<protein>
    <submittedName>
        <fullName evidence="3">Uncharacterized protein</fullName>
    </submittedName>
</protein>
<evidence type="ECO:0000259" key="1">
    <source>
        <dbReference type="Pfam" id="PF13456"/>
    </source>
</evidence>
<feature type="domain" description="Reverse transcriptase zinc-binding" evidence="2">
    <location>
        <begin position="364"/>
        <end position="447"/>
    </location>
</feature>
<proteinExistence type="predicted"/>
<keyword evidence="4" id="KW-1185">Reference proteome</keyword>
<sequence>MMTCEDVWTPLSPLLYILSQQVLSHNMNRLYKQEKIKHFNFGKKVEMVSHLYFADDMIVFLNGGLRSIQNLKKLFDRYEASSGQRINYDKSEVFCSKHININRQTSIRNNLSCKIGKMPFNYLGAPIFKGRVKDVYFDGLVQKVIQKIQSWKNKFLSFTGKVTLLKAVLNSIPIHTISSTVVSKGVIKNLERLFTSFLWSKDGEKRIHWCSWDRICKPKEEGGLGMRSLTETVNGVQGRLAWNLLQKNSLWSTILNQKYKTNDENIRNNTSLMWKRLQPHYHDLKKDSIWIIGQGMVNMWTDNWMGDIISPQNTSQLTVKDAKDHQQSIENMISISQMESLRSLNIDSNIEDKLIYMGNINGKFTVKDYINKRRGQGNHLSWSDYIWHPAIPYKASGFLWRVFQKAVPVDEQIRKRGFIGPSKCRCCNSGDIETINHLFAKSDLATKVLEHFGNILNKNINASSFEQLWNSWIHNTDMDTQYGYISLCFFGISIWEIWKARCKATFDDIDMNAHVIIKKINNQVTLINTYISPKKPSTNWEDAALGRLNIQKKQVQVKRGTWLRWSHPPPGLTKLNVDGGFKNGQGYVGGLLRDEDGIPKMAFWKKVQVQDSEEAEIEAINIGIEICTSMGAHNFIIESDSPAWMKAYMGKTNSSSKIYKTRKYSQYAAKINQIYREENQPADLLAKTARNCEDAVIQTYKEVPAKVKLRIFQDRIGLHSYRKKIAR</sequence>
<dbReference type="InterPro" id="IPR002156">
    <property type="entry name" value="RNaseH_domain"/>
</dbReference>